<evidence type="ECO:0000256" key="5">
    <source>
        <dbReference type="SAM" id="Coils"/>
    </source>
</evidence>
<name>A0AAW1UXV1_9CUCU</name>
<evidence type="ECO:0000256" key="1">
    <source>
        <dbReference type="ARBA" id="ARBA00022723"/>
    </source>
</evidence>
<gene>
    <name evidence="7" type="ORF">WA026_021111</name>
</gene>
<sequence length="318" mass="36518">MSSFKCVKCNYEIKRNMEKIICAVCENKYHTNCVDLNEEEIKFIADKSNIKYYCEGCNETSTIVELKKMLGECLNKIEEQSNKMEKYIKFIEANVPLPVNQKTNTQKKSYTDVLLIKPIKGQKSNVTREDIASKIDPGELKLAIDVMKNIKNGEIMIGCDSNKTKEIISSKVSQELGNKYTVVEASLKNPRIVIRGVEERYMEQEDEQIVRGIIEQNDLKIIDESIESKMKIVRKYTNKSKNNSCNLLLDIDSKLYDIIKKGKNSMLDGGNALSQIIIIKIEKLNIKIEINHKASDPECPRYKRIIESIQKKINYGDK</sequence>
<dbReference type="InterPro" id="IPR019786">
    <property type="entry name" value="Zinc_finger_PHD-type_CS"/>
</dbReference>
<dbReference type="Gene3D" id="3.30.40.10">
    <property type="entry name" value="Zinc/RING finger domain, C3HC4 (zinc finger)"/>
    <property type="match status" value="1"/>
</dbReference>
<keyword evidence="1" id="KW-0479">Metal-binding</keyword>
<evidence type="ECO:0000259" key="6">
    <source>
        <dbReference type="PROSITE" id="PS50016"/>
    </source>
</evidence>
<organism evidence="7 8">
    <name type="scientific">Henosepilachna vigintioctopunctata</name>
    <dbReference type="NCBI Taxonomy" id="420089"/>
    <lineage>
        <taxon>Eukaryota</taxon>
        <taxon>Metazoa</taxon>
        <taxon>Ecdysozoa</taxon>
        <taxon>Arthropoda</taxon>
        <taxon>Hexapoda</taxon>
        <taxon>Insecta</taxon>
        <taxon>Pterygota</taxon>
        <taxon>Neoptera</taxon>
        <taxon>Endopterygota</taxon>
        <taxon>Coleoptera</taxon>
        <taxon>Polyphaga</taxon>
        <taxon>Cucujiformia</taxon>
        <taxon>Coccinelloidea</taxon>
        <taxon>Coccinellidae</taxon>
        <taxon>Epilachninae</taxon>
        <taxon>Epilachnini</taxon>
        <taxon>Henosepilachna</taxon>
    </lineage>
</organism>
<accession>A0AAW1UXV1</accession>
<dbReference type="CDD" id="cd15489">
    <property type="entry name" value="PHD_SF"/>
    <property type="match status" value="1"/>
</dbReference>
<dbReference type="InterPro" id="IPR013083">
    <property type="entry name" value="Znf_RING/FYVE/PHD"/>
</dbReference>
<evidence type="ECO:0000256" key="4">
    <source>
        <dbReference type="PROSITE-ProRule" id="PRU00146"/>
    </source>
</evidence>
<dbReference type="AlphaFoldDB" id="A0AAW1UXV1"/>
<dbReference type="PROSITE" id="PS01359">
    <property type="entry name" value="ZF_PHD_1"/>
    <property type="match status" value="1"/>
</dbReference>
<proteinExistence type="predicted"/>
<evidence type="ECO:0000256" key="3">
    <source>
        <dbReference type="ARBA" id="ARBA00022833"/>
    </source>
</evidence>
<dbReference type="PROSITE" id="PS50016">
    <property type="entry name" value="ZF_PHD_2"/>
    <property type="match status" value="1"/>
</dbReference>
<keyword evidence="3" id="KW-0862">Zinc</keyword>
<dbReference type="GO" id="GO:0008270">
    <property type="term" value="F:zinc ion binding"/>
    <property type="evidence" value="ECO:0007669"/>
    <property type="project" value="UniProtKB-KW"/>
</dbReference>
<protein>
    <recommendedName>
        <fullName evidence="6">PHD-type domain-containing protein</fullName>
    </recommendedName>
</protein>
<dbReference type="InterPro" id="IPR011011">
    <property type="entry name" value="Znf_FYVE_PHD"/>
</dbReference>
<dbReference type="InterPro" id="IPR019787">
    <property type="entry name" value="Znf_PHD-finger"/>
</dbReference>
<evidence type="ECO:0000256" key="2">
    <source>
        <dbReference type="ARBA" id="ARBA00022771"/>
    </source>
</evidence>
<reference evidence="7 8" key="1">
    <citation type="submission" date="2023-03" db="EMBL/GenBank/DDBJ databases">
        <title>Genome insight into feeding habits of ladybird beetles.</title>
        <authorList>
            <person name="Li H.-S."/>
            <person name="Huang Y.-H."/>
            <person name="Pang H."/>
        </authorList>
    </citation>
    <scope>NUCLEOTIDE SEQUENCE [LARGE SCALE GENOMIC DNA]</scope>
    <source>
        <strain evidence="7">SYSU_2023b</strain>
        <tissue evidence="7">Whole body</tissue>
    </source>
</reference>
<evidence type="ECO:0000313" key="7">
    <source>
        <dbReference type="EMBL" id="KAK9887260.1"/>
    </source>
</evidence>
<dbReference type="SUPFAM" id="SSF57903">
    <property type="entry name" value="FYVE/PHD zinc finger"/>
    <property type="match status" value="1"/>
</dbReference>
<keyword evidence="8" id="KW-1185">Reference proteome</keyword>
<comment type="caution">
    <text evidence="7">The sequence shown here is derived from an EMBL/GenBank/DDBJ whole genome shotgun (WGS) entry which is preliminary data.</text>
</comment>
<keyword evidence="5" id="KW-0175">Coiled coil</keyword>
<keyword evidence="2 4" id="KW-0863">Zinc-finger</keyword>
<feature type="domain" description="PHD-type" evidence="6">
    <location>
        <begin position="3"/>
        <end position="60"/>
    </location>
</feature>
<feature type="coiled-coil region" evidence="5">
    <location>
        <begin position="63"/>
        <end position="94"/>
    </location>
</feature>
<dbReference type="Proteomes" id="UP001431783">
    <property type="component" value="Unassembled WGS sequence"/>
</dbReference>
<dbReference type="EMBL" id="JARQZJ010000106">
    <property type="protein sequence ID" value="KAK9887260.1"/>
    <property type="molecule type" value="Genomic_DNA"/>
</dbReference>
<evidence type="ECO:0000313" key="8">
    <source>
        <dbReference type="Proteomes" id="UP001431783"/>
    </source>
</evidence>